<dbReference type="PANTHER" id="PTHR47662">
    <property type="entry name" value="RING-TYPE DOMAIN-CONTAINING PROTEIN"/>
    <property type="match status" value="1"/>
</dbReference>
<organism evidence="4 5">
    <name type="scientific">Quercus rubra</name>
    <name type="common">Northern red oak</name>
    <name type="synonym">Quercus borealis</name>
    <dbReference type="NCBI Taxonomy" id="3512"/>
    <lineage>
        <taxon>Eukaryota</taxon>
        <taxon>Viridiplantae</taxon>
        <taxon>Streptophyta</taxon>
        <taxon>Embryophyta</taxon>
        <taxon>Tracheophyta</taxon>
        <taxon>Spermatophyta</taxon>
        <taxon>Magnoliopsida</taxon>
        <taxon>eudicotyledons</taxon>
        <taxon>Gunneridae</taxon>
        <taxon>Pentapetalae</taxon>
        <taxon>rosids</taxon>
        <taxon>fabids</taxon>
        <taxon>Fagales</taxon>
        <taxon>Fagaceae</taxon>
        <taxon>Quercus</taxon>
    </lineage>
</organism>
<feature type="domain" description="RING-type" evidence="3">
    <location>
        <begin position="76"/>
        <end position="119"/>
    </location>
</feature>
<dbReference type="PANTHER" id="PTHR47662:SF1">
    <property type="entry name" value="RING-TYPE DOMAIN-CONTAINING PROTEIN"/>
    <property type="match status" value="1"/>
</dbReference>
<keyword evidence="2" id="KW-1133">Transmembrane helix</keyword>
<comment type="caution">
    <text evidence="4">The sequence shown here is derived from an EMBL/GenBank/DDBJ whole genome shotgun (WGS) entry which is preliminary data.</text>
</comment>
<sequence length="163" mass="19083">MKALSEFFSNLRTMTIVFFTLLLIEIIILIRSLTGLSPNSDKLVITTSQYLKLIEKKNPTISFSKRTRIMAEPIECTVCLSEFEEGDKVRNLQCKHTFHKDCLDSWLQQYCRATCPLCRTKVVPDEIVDSYRRMRNQVEYDGNDEEIVFFLSALHGNNFRRLF</sequence>
<dbReference type="CDD" id="cd16454">
    <property type="entry name" value="RING-H2_PA-TM-RING"/>
    <property type="match status" value="1"/>
</dbReference>
<keyword evidence="1" id="KW-0863">Zinc-finger</keyword>
<reference evidence="4 5" key="1">
    <citation type="journal article" date="2023" name="G3 (Bethesda)">
        <title>A haplotype-resolved chromosome-scale genome for Quercus rubra L. provides insights into the genetics of adaptive traits for red oak species.</title>
        <authorList>
            <person name="Kapoor B."/>
            <person name="Jenkins J."/>
            <person name="Schmutz J."/>
            <person name="Zhebentyayeva T."/>
            <person name="Kuelheim C."/>
            <person name="Coggeshall M."/>
            <person name="Heim C."/>
            <person name="Lasky J.R."/>
            <person name="Leites L."/>
            <person name="Islam-Faridi N."/>
            <person name="Romero-Severson J."/>
            <person name="DeLeo V.L."/>
            <person name="Lucas S.M."/>
            <person name="Lazic D."/>
            <person name="Gailing O."/>
            <person name="Carlson J."/>
            <person name="Staton M."/>
        </authorList>
    </citation>
    <scope>NUCLEOTIDE SEQUENCE [LARGE SCALE GENOMIC DNA]</scope>
    <source>
        <strain evidence="4">Pseudo-F2</strain>
    </source>
</reference>
<keyword evidence="1" id="KW-0862">Zinc</keyword>
<feature type="transmembrane region" description="Helical" evidence="2">
    <location>
        <begin position="12"/>
        <end position="30"/>
    </location>
</feature>
<keyword evidence="2" id="KW-0472">Membrane</keyword>
<dbReference type="SUPFAM" id="SSF57850">
    <property type="entry name" value="RING/U-box"/>
    <property type="match status" value="1"/>
</dbReference>
<protein>
    <recommendedName>
        <fullName evidence="3">RING-type domain-containing protein</fullName>
    </recommendedName>
</protein>
<keyword evidence="1" id="KW-0479">Metal-binding</keyword>
<dbReference type="PROSITE" id="PS50089">
    <property type="entry name" value="ZF_RING_2"/>
    <property type="match status" value="1"/>
</dbReference>
<dbReference type="Pfam" id="PF13639">
    <property type="entry name" value="zf-RING_2"/>
    <property type="match status" value="1"/>
</dbReference>
<name>A0AAN7F598_QUERU</name>
<evidence type="ECO:0000256" key="2">
    <source>
        <dbReference type="SAM" id="Phobius"/>
    </source>
</evidence>
<dbReference type="InterPro" id="IPR001841">
    <property type="entry name" value="Znf_RING"/>
</dbReference>
<keyword evidence="2" id="KW-0812">Transmembrane</keyword>
<dbReference type="EMBL" id="JAXUIC010000006">
    <property type="protein sequence ID" value="KAK4585290.1"/>
    <property type="molecule type" value="Genomic_DNA"/>
</dbReference>
<keyword evidence="5" id="KW-1185">Reference proteome</keyword>
<dbReference type="AlphaFoldDB" id="A0AAN7F598"/>
<gene>
    <name evidence="4" type="ORF">RGQ29_022808</name>
</gene>
<dbReference type="InterPro" id="IPR013083">
    <property type="entry name" value="Znf_RING/FYVE/PHD"/>
</dbReference>
<dbReference type="Proteomes" id="UP001324115">
    <property type="component" value="Unassembled WGS sequence"/>
</dbReference>
<evidence type="ECO:0000256" key="1">
    <source>
        <dbReference type="PROSITE-ProRule" id="PRU00175"/>
    </source>
</evidence>
<evidence type="ECO:0000259" key="3">
    <source>
        <dbReference type="PROSITE" id="PS50089"/>
    </source>
</evidence>
<evidence type="ECO:0000313" key="5">
    <source>
        <dbReference type="Proteomes" id="UP001324115"/>
    </source>
</evidence>
<dbReference type="FunFam" id="3.30.40.10:FF:000388">
    <property type="entry name" value="Putative RING zinc finger domain superfamily protein"/>
    <property type="match status" value="1"/>
</dbReference>
<dbReference type="GO" id="GO:0008270">
    <property type="term" value="F:zinc ion binding"/>
    <property type="evidence" value="ECO:0007669"/>
    <property type="project" value="UniProtKB-KW"/>
</dbReference>
<accession>A0AAN7F598</accession>
<evidence type="ECO:0000313" key="4">
    <source>
        <dbReference type="EMBL" id="KAK4585290.1"/>
    </source>
</evidence>
<dbReference type="SMART" id="SM00184">
    <property type="entry name" value="RING"/>
    <property type="match status" value="1"/>
</dbReference>
<proteinExistence type="predicted"/>
<dbReference type="Gene3D" id="3.30.40.10">
    <property type="entry name" value="Zinc/RING finger domain, C3HC4 (zinc finger)"/>
    <property type="match status" value="1"/>
</dbReference>